<dbReference type="Pfam" id="PF16889">
    <property type="entry name" value="Hepar_II_III_N"/>
    <property type="match status" value="1"/>
</dbReference>
<feature type="domain" description="Heparinase II/III-like C-terminal" evidence="5">
    <location>
        <begin position="304"/>
        <end position="523"/>
    </location>
</feature>
<dbReference type="GO" id="GO:0042597">
    <property type="term" value="C:periplasmic space"/>
    <property type="evidence" value="ECO:0007669"/>
    <property type="project" value="UniProtKB-SubCell"/>
</dbReference>
<evidence type="ECO:0000313" key="8">
    <source>
        <dbReference type="Proteomes" id="UP000292262"/>
    </source>
</evidence>
<keyword evidence="3" id="KW-0574">Periplasm</keyword>
<dbReference type="PANTHER" id="PTHR39210:SF1">
    <property type="entry name" value="HEPARIN-SULFATE LYASE"/>
    <property type="match status" value="1"/>
</dbReference>
<proteinExistence type="predicted"/>
<comment type="caution">
    <text evidence="7">The sequence shown here is derived from an EMBL/GenBank/DDBJ whole genome shotgun (WGS) entry which is preliminary data.</text>
</comment>
<evidence type="ECO:0000256" key="1">
    <source>
        <dbReference type="ARBA" id="ARBA00004418"/>
    </source>
</evidence>
<dbReference type="SUPFAM" id="SSF48230">
    <property type="entry name" value="Chondroitin AC/alginate lyase"/>
    <property type="match status" value="1"/>
</dbReference>
<evidence type="ECO:0000256" key="4">
    <source>
        <dbReference type="ARBA" id="ARBA00023239"/>
    </source>
</evidence>
<evidence type="ECO:0000259" key="5">
    <source>
        <dbReference type="Pfam" id="PF07940"/>
    </source>
</evidence>
<name>A0A4V2F7C0_9FLAO</name>
<dbReference type="Proteomes" id="UP000292262">
    <property type="component" value="Unassembled WGS sequence"/>
</dbReference>
<dbReference type="GO" id="GO:0016829">
    <property type="term" value="F:lyase activity"/>
    <property type="evidence" value="ECO:0007669"/>
    <property type="project" value="UniProtKB-KW"/>
</dbReference>
<feature type="domain" description="Heparin-sulfate lyase N-terminal" evidence="6">
    <location>
        <begin position="139"/>
        <end position="284"/>
    </location>
</feature>
<dbReference type="OrthoDB" id="7335480at2"/>
<keyword evidence="4" id="KW-0456">Lyase</keyword>
<dbReference type="InterPro" id="IPR031680">
    <property type="entry name" value="Hepar_II_III_N"/>
</dbReference>
<comment type="subcellular location">
    <subcellularLocation>
        <location evidence="1">Periplasm</location>
    </subcellularLocation>
</comment>
<reference evidence="7 8" key="1">
    <citation type="submission" date="2019-02" db="EMBL/GenBank/DDBJ databases">
        <title>Genomic Encyclopedia of Type Strains, Phase IV (KMG-IV): sequencing the most valuable type-strain genomes for metagenomic binning, comparative biology and taxonomic classification.</title>
        <authorList>
            <person name="Goeker M."/>
        </authorList>
    </citation>
    <scope>NUCLEOTIDE SEQUENCE [LARGE SCALE GENOMIC DNA]</scope>
    <source>
        <strain evidence="7 8">DSM 17196</strain>
    </source>
</reference>
<dbReference type="EMBL" id="SGXE01000001">
    <property type="protein sequence ID" value="RZS99289.1"/>
    <property type="molecule type" value="Genomic_DNA"/>
</dbReference>
<dbReference type="RefSeq" id="WP_130285138.1">
    <property type="nucleotide sequence ID" value="NZ_SGXE01000001.1"/>
</dbReference>
<evidence type="ECO:0000259" key="6">
    <source>
        <dbReference type="Pfam" id="PF16889"/>
    </source>
</evidence>
<dbReference type="InterPro" id="IPR012480">
    <property type="entry name" value="Hepar_II_III_C"/>
</dbReference>
<evidence type="ECO:0000256" key="3">
    <source>
        <dbReference type="ARBA" id="ARBA00022764"/>
    </source>
</evidence>
<organism evidence="7 8">
    <name type="scientific">Aquimarina brevivitae</name>
    <dbReference type="NCBI Taxonomy" id="323412"/>
    <lineage>
        <taxon>Bacteria</taxon>
        <taxon>Pseudomonadati</taxon>
        <taxon>Bacteroidota</taxon>
        <taxon>Flavobacteriia</taxon>
        <taxon>Flavobacteriales</taxon>
        <taxon>Flavobacteriaceae</taxon>
        <taxon>Aquimarina</taxon>
    </lineage>
</organism>
<keyword evidence="8" id="KW-1185">Reference proteome</keyword>
<gene>
    <name evidence="7" type="ORF">EV197_0498</name>
</gene>
<dbReference type="Gene3D" id="2.70.98.70">
    <property type="match status" value="1"/>
</dbReference>
<accession>A0A4V2F7C0</accession>
<protein>
    <submittedName>
        <fullName evidence="7">Heparinase II/III-like protein</fullName>
    </submittedName>
</protein>
<sequence length="525" mass="61963">MNILILFETVKHLKLKQIYYQLFYKVRGKFFKKTYTNALPKKVEILEWKDFFLYPSTFKDKNTFIFLNKSYLFDNQIDWNFKKYGKLWTYNLNYFDFLNQENITKEQGLVLIQNYLSQDSILKDGKEPYPISLRGINWIKFLSKHKIADHHIDQTLYNHYQILTNNLEYHLLGNHLLENGYSLLFGAYYFKDERFYKKAKNILTEELKEQILEDGAHFELSPMYHQILLHRLLDCINLINLNSWKEKEDFVEHLKVKAISMLGWLNEITFRNGTIPMVNDSTYDIAPSSKQLFTYAEKIGLQLDSVKLSDSGYRMIRKSNYELFVDVGDIGPSYQPGHAHSDTFNFELYIENKPFIVDTGISTYEKNAIRLEQRQTASHNTVKIDDKEQSEVWDGFRVARRSKIVQLKEKQNYIEATHNGYKKLNLLHKRIFITEDSKIEIIDEIPNGKKSKKIAFLHIHPEIGDFKISGNNVNFSKGSFNIQFKGDSLNIEISDYDYCLGFNRTRKAKKIAVMFENNLSTQINL</sequence>
<evidence type="ECO:0000313" key="7">
    <source>
        <dbReference type="EMBL" id="RZS99289.1"/>
    </source>
</evidence>
<keyword evidence="2" id="KW-0732">Signal</keyword>
<dbReference type="AlphaFoldDB" id="A0A4V2F7C0"/>
<dbReference type="Pfam" id="PF07940">
    <property type="entry name" value="Hepar_II_III_C"/>
    <property type="match status" value="1"/>
</dbReference>
<dbReference type="Gene3D" id="1.50.10.100">
    <property type="entry name" value="Chondroitin AC/alginate lyase"/>
    <property type="match status" value="1"/>
</dbReference>
<evidence type="ECO:0000256" key="2">
    <source>
        <dbReference type="ARBA" id="ARBA00022729"/>
    </source>
</evidence>
<dbReference type="PANTHER" id="PTHR39210">
    <property type="entry name" value="HEPARIN-SULFATE LYASE"/>
    <property type="match status" value="1"/>
</dbReference>
<dbReference type="InterPro" id="IPR008929">
    <property type="entry name" value="Chondroitin_lyas"/>
</dbReference>